<evidence type="ECO:0000256" key="1">
    <source>
        <dbReference type="ARBA" id="ARBA00004477"/>
    </source>
</evidence>
<keyword evidence="4 8" id="KW-0256">Endoplasmic reticulum</keyword>
<name>G8ZXV3_TORDE</name>
<feature type="active site" evidence="8">
    <location>
        <position position="221"/>
    </location>
</feature>
<dbReference type="STRING" id="1076872.G8ZXV3"/>
<keyword evidence="6" id="KW-0443">Lipid metabolism</keyword>
<comment type="function">
    <text evidence="8">Fatty acyl-coenzyme A (CoA) diphosphatase that hydrolyzes fatty acyl-CoA to yield acyl-4'-phosphopantetheine and adenosine 3',5'-bisphosphate. Preferentially hydrolyzes unsaturated long-chain acyl-CoA substrates in the endoplasmic reticulum (ER) lumen. This catalytic activity is required for maintaining ER structure and for lipid droplets (LDs) biogenesis, which are lipid storage organelles involved in maintaining lipid and energy homeostasis. May directly bind to diacylglycerol (DAGs) and triacylglycerol, which is also important for LD biogenesis. May support directional budding of nacent LDs from the ER into the cytosol by reducing DAG levels at sites of LD formation. May play a role in the regulation of cell morphology and cytoskeletal organization. Involved in phospholipid biosynthesis.</text>
</comment>
<evidence type="ECO:0000256" key="6">
    <source>
        <dbReference type="ARBA" id="ARBA00023098"/>
    </source>
</evidence>
<dbReference type="InterPro" id="IPR046400">
    <property type="entry name" value="SCS3"/>
</dbReference>
<dbReference type="GO" id="GO:0010945">
    <property type="term" value="F:coenzyme A diphosphatase activity"/>
    <property type="evidence" value="ECO:0007669"/>
    <property type="project" value="InterPro"/>
</dbReference>
<evidence type="ECO:0000256" key="7">
    <source>
        <dbReference type="ARBA" id="ARBA00023136"/>
    </source>
</evidence>
<dbReference type="PANTHER" id="PTHR23129:SF0">
    <property type="entry name" value="ACYL-COENZYME A DIPHOSPHATASE FITM2"/>
    <property type="match status" value="1"/>
</dbReference>
<evidence type="ECO:0000256" key="9">
    <source>
        <dbReference type="SAM" id="Phobius"/>
    </source>
</evidence>
<keyword evidence="2 8" id="KW-0812">Transmembrane</keyword>
<feature type="transmembrane region" description="Helical" evidence="9">
    <location>
        <begin position="342"/>
        <end position="358"/>
    </location>
</feature>
<comment type="catalytic activity">
    <reaction evidence="8">
        <text>(5Z,8Z,11Z,14Z)-eicosatetraenoyl-CoA + H2O = S-(5Z,8Z,11Z,14Z-eicosatetraenoyl)-4'-phosphopantetheine + adenosine 3',5'-bisphosphate + 2 H(+)</text>
        <dbReference type="Rhea" id="RHEA:65568"/>
        <dbReference type="ChEBI" id="CHEBI:15377"/>
        <dbReference type="ChEBI" id="CHEBI:15378"/>
        <dbReference type="ChEBI" id="CHEBI:57368"/>
        <dbReference type="ChEBI" id="CHEBI:58343"/>
        <dbReference type="ChEBI" id="CHEBI:156554"/>
    </reaction>
</comment>
<keyword evidence="7 8" id="KW-0472">Membrane</keyword>
<dbReference type="GO" id="GO:0008654">
    <property type="term" value="P:phospholipid biosynthetic process"/>
    <property type="evidence" value="ECO:0007669"/>
    <property type="project" value="UniProtKB-KW"/>
</dbReference>
<dbReference type="OrthoDB" id="5579088at2759"/>
<evidence type="ECO:0000256" key="8">
    <source>
        <dbReference type="HAMAP-Rule" id="MF_03231"/>
    </source>
</evidence>
<evidence type="ECO:0000256" key="3">
    <source>
        <dbReference type="ARBA" id="ARBA00022801"/>
    </source>
</evidence>
<keyword evidence="5 8" id="KW-1133">Transmembrane helix</keyword>
<dbReference type="RefSeq" id="XP_003682931.1">
    <property type="nucleotide sequence ID" value="XM_003682883.1"/>
</dbReference>
<dbReference type="EC" id="3.6.1.-" evidence="8"/>
<evidence type="ECO:0000313" key="11">
    <source>
        <dbReference type="Proteomes" id="UP000005627"/>
    </source>
</evidence>
<dbReference type="PANTHER" id="PTHR23129">
    <property type="entry name" value="ACYL-COENZYME A DIPHOSPHATASE FITM2"/>
    <property type="match status" value="1"/>
</dbReference>
<dbReference type="HAMAP" id="MF_03231">
    <property type="entry name" value="SCS3"/>
    <property type="match status" value="1"/>
</dbReference>
<protein>
    <recommendedName>
        <fullName evidence="8">Acyl-coenzyme A diphosphatase SCS3</fullName>
        <ecNumber evidence="8">3.6.1.-</ecNumber>
    </recommendedName>
    <alternativeName>
        <fullName evidence="8">FIT family protein SCS3</fullName>
    </alternativeName>
</protein>
<dbReference type="AlphaFoldDB" id="G8ZXV3"/>
<evidence type="ECO:0000313" key="10">
    <source>
        <dbReference type="EMBL" id="CCE93720.1"/>
    </source>
</evidence>
<dbReference type="Proteomes" id="UP000005627">
    <property type="component" value="Chromosome 7"/>
</dbReference>
<dbReference type="InParanoid" id="G8ZXV3"/>
<comment type="similarity">
    <text evidence="8">Belongs to the FIT family. Fungal FIT2B/SCS3 subfamily.</text>
</comment>
<dbReference type="GeneID" id="11505015"/>
<evidence type="ECO:0000256" key="5">
    <source>
        <dbReference type="ARBA" id="ARBA00022989"/>
    </source>
</evidence>
<keyword evidence="8" id="KW-0444">Lipid biosynthesis</keyword>
<keyword evidence="11" id="KW-1185">Reference proteome</keyword>
<comment type="catalytic activity">
    <reaction evidence="8">
        <text>(9Z)-octadecenoyl-CoA + H2O = S-(9Z-octadecenoyl)-4'-phosphopantetheine + adenosine 3',5'-bisphosphate + 2 H(+)</text>
        <dbReference type="Rhea" id="RHEA:65564"/>
        <dbReference type="ChEBI" id="CHEBI:15377"/>
        <dbReference type="ChEBI" id="CHEBI:15378"/>
        <dbReference type="ChEBI" id="CHEBI:57387"/>
        <dbReference type="ChEBI" id="CHEBI:58343"/>
        <dbReference type="ChEBI" id="CHEBI:156553"/>
    </reaction>
</comment>
<keyword evidence="8" id="KW-0594">Phospholipid biosynthesis</keyword>
<keyword evidence="3 8" id="KW-0378">Hydrolase</keyword>
<dbReference type="eggNOG" id="KOG3750">
    <property type="taxonomic scope" value="Eukaryota"/>
</dbReference>
<dbReference type="KEGG" id="tdl:TDEL_0G03530"/>
<dbReference type="Pfam" id="PF10261">
    <property type="entry name" value="FIT"/>
    <property type="match status" value="1"/>
</dbReference>
<dbReference type="HOGENOM" id="CLU_048143_2_1_1"/>
<evidence type="ECO:0000256" key="4">
    <source>
        <dbReference type="ARBA" id="ARBA00022824"/>
    </source>
</evidence>
<evidence type="ECO:0000256" key="2">
    <source>
        <dbReference type="ARBA" id="ARBA00022692"/>
    </source>
</evidence>
<comment type="subcellular location">
    <subcellularLocation>
        <location evidence="1 8">Endoplasmic reticulum membrane</location>
        <topology evidence="1 8">Multi-pass membrane protein</topology>
    </subcellularLocation>
</comment>
<sequence>MMTISRYKLFTLIVCPATLLLGHLLSYWFPDDLQYRINKDGLLNSFFVKRGWFWTSAIGWWCMIRYRSFNRQNHHSLVRYAILTIWWYMFTQSLWFGSAPIMDLIFTLTGGSCKFDVFDERGRLSSLFHDTFPRRIRSLERIYHLLKKKPAHDELLEQSLNSIRCAMNGTECHRELAKSVVPTDLNHYIHDSLFSGVTRNSSAVCRTLGGYWVGGHDPSGHIFLITLMIMYLLGELHIFGKRAFSRILREKNMSFKPFIDLFDNGAIWNVLSKKPETYSQLFFMTVVQPPLTFANSFTVFSLQLIKFVVLENPVILLVGLFLMWWWSFLVTSVVFHTLSEQVSGLAFAYLVAGVIYWNDHWFIRNAMH</sequence>
<feature type="transmembrane region" description="Helical" evidence="9">
    <location>
        <begin position="314"/>
        <end position="335"/>
    </location>
</feature>
<feature type="transmembrane region" description="Helical" evidence="9">
    <location>
        <begin position="221"/>
        <end position="239"/>
    </location>
</feature>
<dbReference type="GO" id="GO:0005789">
    <property type="term" value="C:endoplasmic reticulum membrane"/>
    <property type="evidence" value="ECO:0007669"/>
    <property type="project" value="UniProtKB-SubCell"/>
</dbReference>
<proteinExistence type="inferred from homology"/>
<dbReference type="GO" id="GO:0005788">
    <property type="term" value="C:endoplasmic reticulum lumen"/>
    <property type="evidence" value="ECO:0007669"/>
    <property type="project" value="EnsemblFungi"/>
</dbReference>
<feature type="active site" evidence="8">
    <location>
        <position position="336"/>
    </location>
</feature>
<dbReference type="FunCoup" id="G8ZXV3">
    <property type="interactions" value="101"/>
</dbReference>
<comment type="catalytic activity">
    <reaction evidence="8">
        <text>an acyl-CoA + H2O = an acyl-4'-phosphopantetheine + adenosine 3',5'-bisphosphate + 2 H(+)</text>
        <dbReference type="Rhea" id="RHEA:50044"/>
        <dbReference type="ChEBI" id="CHEBI:15377"/>
        <dbReference type="ChEBI" id="CHEBI:15378"/>
        <dbReference type="ChEBI" id="CHEBI:58342"/>
        <dbReference type="ChEBI" id="CHEBI:58343"/>
        <dbReference type="ChEBI" id="CHEBI:132023"/>
    </reaction>
</comment>
<keyword evidence="8" id="KW-1208">Phospholipid metabolism</keyword>
<accession>G8ZXV3</accession>
<dbReference type="InterPro" id="IPR019388">
    <property type="entry name" value="FIT"/>
</dbReference>
<dbReference type="GO" id="GO:0140042">
    <property type="term" value="P:lipid droplet formation"/>
    <property type="evidence" value="ECO:0007669"/>
    <property type="project" value="UniProtKB-UniRule"/>
</dbReference>
<gene>
    <name evidence="10" type="primary">TDEL0G03530</name>
    <name evidence="8" type="synonym">FIT2B</name>
    <name evidence="8" type="synonym">SCS3</name>
    <name evidence="10" type="ORF">TDEL_0G03530</name>
</gene>
<comment type="catalytic activity">
    <reaction evidence="8">
        <text>hexadecanoyl-CoA + H2O = S-hexadecanoyl-4'-phosphopantetheine + adenosine 3',5'-bisphosphate + 2 H(+)</text>
        <dbReference type="Rhea" id="RHEA:50032"/>
        <dbReference type="ChEBI" id="CHEBI:15377"/>
        <dbReference type="ChEBI" id="CHEBI:15378"/>
        <dbReference type="ChEBI" id="CHEBI:57379"/>
        <dbReference type="ChEBI" id="CHEBI:58343"/>
        <dbReference type="ChEBI" id="CHEBI:132018"/>
    </reaction>
</comment>
<feature type="transmembrane region" description="Helical" evidence="9">
    <location>
        <begin position="50"/>
        <end position="66"/>
    </location>
</feature>
<feature type="transmembrane region" description="Helical" evidence="9">
    <location>
        <begin position="78"/>
        <end position="96"/>
    </location>
</feature>
<reference evidence="10 11" key="1">
    <citation type="journal article" date="2011" name="Proc. Natl. Acad. Sci. U.S.A.">
        <title>Evolutionary erosion of yeast sex chromosomes by mating-type switching accidents.</title>
        <authorList>
            <person name="Gordon J.L."/>
            <person name="Armisen D."/>
            <person name="Proux-Wera E."/>
            <person name="Oheigeartaigh S.S."/>
            <person name="Byrne K.P."/>
            <person name="Wolfe K.H."/>
        </authorList>
    </citation>
    <scope>NUCLEOTIDE SEQUENCE [LARGE SCALE GENOMIC DNA]</scope>
    <source>
        <strain evidence="11">ATCC 10662 / CBS 1146 / NBRC 0425 / NCYC 2629 / NRRL Y-866</strain>
    </source>
</reference>
<dbReference type="GO" id="GO:0055091">
    <property type="term" value="P:phospholipid homeostasis"/>
    <property type="evidence" value="ECO:0007669"/>
    <property type="project" value="EnsemblFungi"/>
</dbReference>
<organism evidence="10 11">
    <name type="scientific">Torulaspora delbrueckii</name>
    <name type="common">Yeast</name>
    <name type="synonym">Candida colliculosa</name>
    <dbReference type="NCBI Taxonomy" id="4950"/>
    <lineage>
        <taxon>Eukaryota</taxon>
        <taxon>Fungi</taxon>
        <taxon>Dikarya</taxon>
        <taxon>Ascomycota</taxon>
        <taxon>Saccharomycotina</taxon>
        <taxon>Saccharomycetes</taxon>
        <taxon>Saccharomycetales</taxon>
        <taxon>Saccharomycetaceae</taxon>
        <taxon>Torulaspora</taxon>
    </lineage>
</organism>
<dbReference type="EMBL" id="HE616748">
    <property type="protein sequence ID" value="CCE93720.1"/>
    <property type="molecule type" value="Genomic_DNA"/>
</dbReference>